<feature type="compositionally biased region" description="Basic and acidic residues" evidence="1">
    <location>
        <begin position="166"/>
        <end position="180"/>
    </location>
</feature>
<dbReference type="SMART" id="SM00333">
    <property type="entry name" value="TUDOR"/>
    <property type="match status" value="1"/>
</dbReference>
<feature type="compositionally biased region" description="Low complexity" evidence="1">
    <location>
        <begin position="201"/>
        <end position="216"/>
    </location>
</feature>
<evidence type="ECO:0000256" key="1">
    <source>
        <dbReference type="SAM" id="MobiDB-lite"/>
    </source>
</evidence>
<dbReference type="AlphaFoldDB" id="A0A7R8D4H4"/>
<keyword evidence="3" id="KW-1185">Reference proteome</keyword>
<feature type="region of interest" description="Disordered" evidence="1">
    <location>
        <begin position="239"/>
        <end position="258"/>
    </location>
</feature>
<evidence type="ECO:0000313" key="3">
    <source>
        <dbReference type="Proteomes" id="UP000675881"/>
    </source>
</evidence>
<dbReference type="InterPro" id="IPR002999">
    <property type="entry name" value="Tudor"/>
</dbReference>
<feature type="region of interest" description="Disordered" evidence="1">
    <location>
        <begin position="166"/>
        <end position="220"/>
    </location>
</feature>
<accession>A0A7R8D4H4</accession>
<dbReference type="OrthoDB" id="6359713at2759"/>
<name>A0A7R8D4H4_LEPSM</name>
<gene>
    <name evidence="2" type="ORF">LSAA_14056</name>
</gene>
<dbReference type="EMBL" id="HG994587">
    <property type="protein sequence ID" value="CAF3025542.1"/>
    <property type="molecule type" value="Genomic_DNA"/>
</dbReference>
<dbReference type="CDD" id="cd20379">
    <property type="entry name" value="Tudor_dTUD-like"/>
    <property type="match status" value="1"/>
</dbReference>
<reference evidence="2" key="1">
    <citation type="submission" date="2021-02" db="EMBL/GenBank/DDBJ databases">
        <authorList>
            <person name="Bekaert M."/>
        </authorList>
    </citation>
    <scope>NUCLEOTIDE SEQUENCE</scope>
    <source>
        <strain evidence="2">IoA-00</strain>
    </source>
</reference>
<dbReference type="Proteomes" id="UP000675881">
    <property type="component" value="Chromosome 8"/>
</dbReference>
<dbReference type="PROSITE" id="PS50304">
    <property type="entry name" value="TUDOR"/>
    <property type="match status" value="1"/>
</dbReference>
<dbReference type="SUPFAM" id="SSF63748">
    <property type="entry name" value="Tudor/PWWP/MBT"/>
    <property type="match status" value="1"/>
</dbReference>
<evidence type="ECO:0000313" key="2">
    <source>
        <dbReference type="EMBL" id="CAF3025542.1"/>
    </source>
</evidence>
<proteinExistence type="predicted"/>
<dbReference type="Gene3D" id="2.30.30.140">
    <property type="match status" value="1"/>
</dbReference>
<sequence>MKEERMSVRDIKEGEFQWICFCDGIPWDFYVRKTSDSESVRLIESQMRQSLVNLLEDEPCIGYIYGVKWDQDSQYYRGEILEKLNEDLYMIRLIDYGNVEDLEEFRGTLCAPSVRENFHTWLGVGLPIEAQFFPQNGFYSVCLRIQLLSSLFCSVLAHETSPRVVSEKENCLHDNSKQQESEYSSFEELMSRSNKAQETGSISGSQSSDSFSNPPSLNNQTKSIEELSKAMSKTLAISNETQNPTKEPERGQEYPPIQSTIPKLMDCYNYSENTELIRGSKINIYYTGGPGPEKFYSIFFNDHSIQYPEFYEEIQDYYNNSDEYEELYLVDYSPVAVYEYESWNRALRKLNREFLKYPPLIKACKLYHPHGLSPQTFSKEGLEVFVNLFNEKTESVYIELEDANLHPRDRVYLISPLSENGIPFQCILKERGFGYFEFQKKDYEEQNNTLAYRSDNIDCVLDQKYTIGPNGKEADPIYDPKAFAGQDVTYDQLEELELPQIDSLVVAQSPSFNHTGNIQNI</sequence>
<organism evidence="2 3">
    <name type="scientific">Lepeophtheirus salmonis</name>
    <name type="common">Salmon louse</name>
    <name type="synonym">Caligus salmonis</name>
    <dbReference type="NCBI Taxonomy" id="72036"/>
    <lineage>
        <taxon>Eukaryota</taxon>
        <taxon>Metazoa</taxon>
        <taxon>Ecdysozoa</taxon>
        <taxon>Arthropoda</taxon>
        <taxon>Crustacea</taxon>
        <taxon>Multicrustacea</taxon>
        <taxon>Hexanauplia</taxon>
        <taxon>Copepoda</taxon>
        <taxon>Siphonostomatoida</taxon>
        <taxon>Caligidae</taxon>
        <taxon>Lepeophtheirus</taxon>
    </lineage>
</organism>
<dbReference type="Pfam" id="PF00567">
    <property type="entry name" value="TUDOR"/>
    <property type="match status" value="1"/>
</dbReference>
<feature type="compositionally biased region" description="Polar residues" evidence="1">
    <location>
        <begin position="191"/>
        <end position="200"/>
    </location>
</feature>
<protein>
    <submittedName>
        <fullName evidence="2">TDRD1_4_6_7</fullName>
    </submittedName>
</protein>